<dbReference type="EMBL" id="JAIWYP010000007">
    <property type="protein sequence ID" value="KAH3800020.1"/>
    <property type="molecule type" value="Genomic_DNA"/>
</dbReference>
<organism evidence="1 2">
    <name type="scientific">Dreissena polymorpha</name>
    <name type="common">Zebra mussel</name>
    <name type="synonym">Mytilus polymorpha</name>
    <dbReference type="NCBI Taxonomy" id="45954"/>
    <lineage>
        <taxon>Eukaryota</taxon>
        <taxon>Metazoa</taxon>
        <taxon>Spiralia</taxon>
        <taxon>Lophotrochozoa</taxon>
        <taxon>Mollusca</taxon>
        <taxon>Bivalvia</taxon>
        <taxon>Autobranchia</taxon>
        <taxon>Heteroconchia</taxon>
        <taxon>Euheterodonta</taxon>
        <taxon>Imparidentia</taxon>
        <taxon>Neoheterodontei</taxon>
        <taxon>Myida</taxon>
        <taxon>Dreissenoidea</taxon>
        <taxon>Dreissenidae</taxon>
        <taxon>Dreissena</taxon>
    </lineage>
</organism>
<accession>A0A9D4FJQ6</accession>
<comment type="caution">
    <text evidence="1">The sequence shown here is derived from an EMBL/GenBank/DDBJ whole genome shotgun (WGS) entry which is preliminary data.</text>
</comment>
<proteinExistence type="predicted"/>
<sequence>MRSAPHAIPIILNNIAKVANKRRFCRPLNPAGALVIVTRVSQRFCRFPCNINEKRLHRGNFLCSSCLALAQKPEKIAMLQTTYFLTSLTQNYQQFHFSRSRHL</sequence>
<gene>
    <name evidence="1" type="ORF">DPMN_153645</name>
</gene>
<dbReference type="Proteomes" id="UP000828390">
    <property type="component" value="Unassembled WGS sequence"/>
</dbReference>
<protein>
    <submittedName>
        <fullName evidence="1">Uncharacterized protein</fullName>
    </submittedName>
</protein>
<evidence type="ECO:0000313" key="2">
    <source>
        <dbReference type="Proteomes" id="UP000828390"/>
    </source>
</evidence>
<keyword evidence="2" id="KW-1185">Reference proteome</keyword>
<reference evidence="1" key="2">
    <citation type="submission" date="2020-11" db="EMBL/GenBank/DDBJ databases">
        <authorList>
            <person name="McCartney M.A."/>
            <person name="Auch B."/>
            <person name="Kono T."/>
            <person name="Mallez S."/>
            <person name="Becker A."/>
            <person name="Gohl D.M."/>
            <person name="Silverstein K.A.T."/>
            <person name="Koren S."/>
            <person name="Bechman K.B."/>
            <person name="Herman A."/>
            <person name="Abrahante J.E."/>
            <person name="Garbe J."/>
        </authorList>
    </citation>
    <scope>NUCLEOTIDE SEQUENCE</scope>
    <source>
        <strain evidence="1">Duluth1</strain>
        <tissue evidence="1">Whole animal</tissue>
    </source>
</reference>
<evidence type="ECO:0000313" key="1">
    <source>
        <dbReference type="EMBL" id="KAH3800020.1"/>
    </source>
</evidence>
<reference evidence="1" key="1">
    <citation type="journal article" date="2019" name="bioRxiv">
        <title>The Genome of the Zebra Mussel, Dreissena polymorpha: A Resource for Invasive Species Research.</title>
        <authorList>
            <person name="McCartney M.A."/>
            <person name="Auch B."/>
            <person name="Kono T."/>
            <person name="Mallez S."/>
            <person name="Zhang Y."/>
            <person name="Obille A."/>
            <person name="Becker A."/>
            <person name="Abrahante J.E."/>
            <person name="Garbe J."/>
            <person name="Badalamenti J.P."/>
            <person name="Herman A."/>
            <person name="Mangelson H."/>
            <person name="Liachko I."/>
            <person name="Sullivan S."/>
            <person name="Sone E.D."/>
            <person name="Koren S."/>
            <person name="Silverstein K.A.T."/>
            <person name="Beckman K.B."/>
            <person name="Gohl D.M."/>
        </authorList>
    </citation>
    <scope>NUCLEOTIDE SEQUENCE</scope>
    <source>
        <strain evidence="1">Duluth1</strain>
        <tissue evidence="1">Whole animal</tissue>
    </source>
</reference>
<name>A0A9D4FJQ6_DREPO</name>
<dbReference type="AlphaFoldDB" id="A0A9D4FJQ6"/>